<dbReference type="GO" id="GO:0016301">
    <property type="term" value="F:kinase activity"/>
    <property type="evidence" value="ECO:0007669"/>
    <property type="project" value="UniProtKB-KW"/>
</dbReference>
<evidence type="ECO:0000259" key="2">
    <source>
        <dbReference type="Pfam" id="PF13239"/>
    </source>
</evidence>
<sequence length="93" mass="10906">MEDNKYLRAKKKVEELKAFYIHLIVFILVNTMFIIINVLTYEEAGHWWFVYPLMGWGIGLAAHGLSVSSFGIFGPNWEDRKIKEYMDKDTSDD</sequence>
<evidence type="ECO:0000256" key="1">
    <source>
        <dbReference type="SAM" id="Phobius"/>
    </source>
</evidence>
<keyword evidence="1" id="KW-0472">Membrane</keyword>
<feature type="transmembrane region" description="Helical" evidence="1">
    <location>
        <begin position="53"/>
        <end position="73"/>
    </location>
</feature>
<gene>
    <name evidence="3" type="ORF">MACH08_38090</name>
</gene>
<dbReference type="Pfam" id="PF13239">
    <property type="entry name" value="2TM"/>
    <property type="match status" value="1"/>
</dbReference>
<dbReference type="EMBL" id="BSKO01000001">
    <property type="protein sequence ID" value="GLO68025.1"/>
    <property type="molecule type" value="Genomic_DNA"/>
</dbReference>
<keyword evidence="1" id="KW-1133">Transmembrane helix</keyword>
<evidence type="ECO:0000313" key="3">
    <source>
        <dbReference type="EMBL" id="GLO68025.1"/>
    </source>
</evidence>
<protein>
    <submittedName>
        <fullName evidence="3">Histidine kinase</fullName>
    </submittedName>
</protein>
<comment type="caution">
    <text evidence="3">The sequence shown here is derived from an EMBL/GenBank/DDBJ whole genome shotgun (WGS) entry which is preliminary data.</text>
</comment>
<proteinExistence type="predicted"/>
<feature type="domain" description="2TM" evidence="2">
    <location>
        <begin position="8"/>
        <end position="87"/>
    </location>
</feature>
<keyword evidence="4" id="KW-1185">Reference proteome</keyword>
<keyword evidence="3" id="KW-0808">Transferase</keyword>
<dbReference type="Proteomes" id="UP001275436">
    <property type="component" value="Unassembled WGS sequence"/>
</dbReference>
<feature type="transmembrane region" description="Helical" evidence="1">
    <location>
        <begin position="20"/>
        <end position="41"/>
    </location>
</feature>
<keyword evidence="1" id="KW-0812">Transmembrane</keyword>
<reference evidence="3 4" key="1">
    <citation type="submission" date="2023-02" db="EMBL/GenBank/DDBJ databases">
        <title>Oceanobacillus kimchii IFOP_LL358 isolated form Alexandrium catenella lab strain.</title>
        <authorList>
            <person name="Gajardo G."/>
            <person name="Ueki S."/>
            <person name="Maruyama F."/>
        </authorList>
    </citation>
    <scope>NUCLEOTIDE SEQUENCE [LARGE SCALE GENOMIC DNA]</scope>
    <source>
        <strain evidence="3 4">IFOP_LL358</strain>
    </source>
</reference>
<accession>A0ABQ5TPI5</accession>
<evidence type="ECO:0000313" key="4">
    <source>
        <dbReference type="Proteomes" id="UP001275436"/>
    </source>
</evidence>
<keyword evidence="3" id="KW-0418">Kinase</keyword>
<name>A0ABQ5TPI5_9BACI</name>
<organism evidence="3 4">
    <name type="scientific">Oceanobacillus kimchii</name>
    <dbReference type="NCBI Taxonomy" id="746691"/>
    <lineage>
        <taxon>Bacteria</taxon>
        <taxon>Bacillati</taxon>
        <taxon>Bacillota</taxon>
        <taxon>Bacilli</taxon>
        <taxon>Bacillales</taxon>
        <taxon>Bacillaceae</taxon>
        <taxon>Oceanobacillus</taxon>
    </lineage>
</organism>
<dbReference type="InterPro" id="IPR025698">
    <property type="entry name" value="2TM_dom"/>
</dbReference>